<feature type="domain" description="Calmodulin binding protein C-terminal" evidence="10">
    <location>
        <begin position="309"/>
        <end position="369"/>
    </location>
</feature>
<keyword evidence="5" id="KW-0010">Activator</keyword>
<evidence type="ECO:0000256" key="4">
    <source>
        <dbReference type="ARBA" id="ARBA00023125"/>
    </source>
</evidence>
<dbReference type="InterPro" id="IPR046829">
    <property type="entry name" value="Calmod_bind_C"/>
</dbReference>
<evidence type="ECO:0000259" key="9">
    <source>
        <dbReference type="Pfam" id="PF20451"/>
    </source>
</evidence>
<keyword evidence="6" id="KW-0804">Transcription</keyword>
<evidence type="ECO:0000313" key="12">
    <source>
        <dbReference type="Proteomes" id="UP001163823"/>
    </source>
</evidence>
<dbReference type="InterPro" id="IPR046831">
    <property type="entry name" value="Calmodulin_bind_N"/>
</dbReference>
<dbReference type="KEGG" id="qsa:O6P43_007443"/>
<dbReference type="Proteomes" id="UP001163823">
    <property type="component" value="Chromosome 3"/>
</dbReference>
<dbReference type="AlphaFoldDB" id="A0AAD7QAN7"/>
<reference evidence="11" key="1">
    <citation type="journal article" date="2023" name="Science">
        <title>Elucidation of the pathway for biosynthesis of saponin adjuvants from the soapbark tree.</title>
        <authorList>
            <person name="Reed J."/>
            <person name="Orme A."/>
            <person name="El-Demerdash A."/>
            <person name="Owen C."/>
            <person name="Martin L.B.B."/>
            <person name="Misra R.C."/>
            <person name="Kikuchi S."/>
            <person name="Rejzek M."/>
            <person name="Martin A.C."/>
            <person name="Harkess A."/>
            <person name="Leebens-Mack J."/>
            <person name="Louveau T."/>
            <person name="Stephenson M.J."/>
            <person name="Osbourn A."/>
        </authorList>
    </citation>
    <scope>NUCLEOTIDE SEQUENCE</scope>
    <source>
        <strain evidence="11">S10</strain>
    </source>
</reference>
<evidence type="ECO:0000256" key="1">
    <source>
        <dbReference type="ARBA" id="ARBA00004123"/>
    </source>
</evidence>
<accession>A0AAD7QAN7</accession>
<dbReference type="InterPro" id="IPR012416">
    <property type="entry name" value="CBP60"/>
</dbReference>
<dbReference type="GO" id="GO:0043565">
    <property type="term" value="F:sequence-specific DNA binding"/>
    <property type="evidence" value="ECO:0007669"/>
    <property type="project" value="TreeGrafter"/>
</dbReference>
<keyword evidence="4" id="KW-0238">DNA-binding</keyword>
<evidence type="ECO:0000259" key="10">
    <source>
        <dbReference type="Pfam" id="PF20452"/>
    </source>
</evidence>
<name>A0AAD7QAN7_QUISA</name>
<dbReference type="GO" id="GO:0003700">
    <property type="term" value="F:DNA-binding transcription factor activity"/>
    <property type="evidence" value="ECO:0007669"/>
    <property type="project" value="TreeGrafter"/>
</dbReference>
<evidence type="ECO:0000313" key="11">
    <source>
        <dbReference type="EMBL" id="KAJ7977882.1"/>
    </source>
</evidence>
<dbReference type="Pfam" id="PF07887">
    <property type="entry name" value="Calmodulin_bind"/>
    <property type="match status" value="1"/>
</dbReference>
<evidence type="ECO:0000256" key="6">
    <source>
        <dbReference type="ARBA" id="ARBA00023163"/>
    </source>
</evidence>
<comment type="similarity">
    <text evidence="2">Belongs to the plant ACBP60 protein family.</text>
</comment>
<dbReference type="EMBL" id="JARAOO010000003">
    <property type="protein sequence ID" value="KAJ7977882.1"/>
    <property type="molecule type" value="Genomic_DNA"/>
</dbReference>
<feature type="domain" description="Calmodulin binding protein central" evidence="9">
    <location>
        <begin position="238"/>
        <end position="302"/>
    </location>
</feature>
<dbReference type="InterPro" id="IPR046830">
    <property type="entry name" value="Calmod_bind_M"/>
</dbReference>
<proteinExistence type="inferred from homology"/>
<dbReference type="Pfam" id="PF20451">
    <property type="entry name" value="Calmod_bind_M"/>
    <property type="match status" value="1"/>
</dbReference>
<keyword evidence="3" id="KW-0805">Transcription regulation</keyword>
<sequence length="580" mass="64887">MVSKRKSHLDEVSLREPKQKQRFKSAVGDMIRGRLLDGLEAVLEPVIRRVVREVVEAHLQPSPGQALNQTGTSGTSGLELRFINNVPRSIFTLSKLKAEDDSAIEVALFDARSHSIVKDGPLSSIKIEICVLNGDFGSHDKEDWSKKEFNASVVRERDGKRPLLTGDVYITLQEGVGCISNTFFTDNSKWIRSGKFRLGARVVQQIPSEGYIREARSESFTVKDHRGELYKKHFPPSLNDEIWRLTKISKDGKFHKRLSSCGIHRVKDLLQLYAINPSLLQEKFGGISKKCWEAIVEHATACVVDNQNLYIYYTTEPPIGLLFNSIYKVVAVTFDCKNYCSLDTLSSSQKNLVEKVKQQAYKNVNDLISVDEQPTFSLLRPLASLQSDQLAFPQQGLQQFVFPSSQQEQEETWSFNHPLASTSHAQGALPCNQEVSVADNGGPMPVASTQMPQNNYPNGDFLSGFYNDTNYLSPSGLQMPVMPGAGDYLPQNDKFTVQTPNCFPAAAATCEGGNDFYMPSVDGTEFDMLSAFPSYSIHHISRTGNPKAGWCKIRAAIKWSISVRRDVAAKKWAKLLYYNY</sequence>
<dbReference type="GO" id="GO:0005516">
    <property type="term" value="F:calmodulin binding"/>
    <property type="evidence" value="ECO:0007669"/>
    <property type="project" value="InterPro"/>
</dbReference>
<evidence type="ECO:0000256" key="5">
    <source>
        <dbReference type="ARBA" id="ARBA00023159"/>
    </source>
</evidence>
<dbReference type="GO" id="GO:0005634">
    <property type="term" value="C:nucleus"/>
    <property type="evidence" value="ECO:0007669"/>
    <property type="project" value="UniProtKB-SubCell"/>
</dbReference>
<evidence type="ECO:0000256" key="7">
    <source>
        <dbReference type="ARBA" id="ARBA00023242"/>
    </source>
</evidence>
<evidence type="ECO:0000259" key="8">
    <source>
        <dbReference type="Pfam" id="PF07887"/>
    </source>
</evidence>
<keyword evidence="12" id="KW-1185">Reference proteome</keyword>
<evidence type="ECO:0000256" key="3">
    <source>
        <dbReference type="ARBA" id="ARBA00023015"/>
    </source>
</evidence>
<organism evidence="11 12">
    <name type="scientific">Quillaja saponaria</name>
    <name type="common">Soap bark tree</name>
    <dbReference type="NCBI Taxonomy" id="32244"/>
    <lineage>
        <taxon>Eukaryota</taxon>
        <taxon>Viridiplantae</taxon>
        <taxon>Streptophyta</taxon>
        <taxon>Embryophyta</taxon>
        <taxon>Tracheophyta</taxon>
        <taxon>Spermatophyta</taxon>
        <taxon>Magnoliopsida</taxon>
        <taxon>eudicotyledons</taxon>
        <taxon>Gunneridae</taxon>
        <taxon>Pentapetalae</taxon>
        <taxon>rosids</taxon>
        <taxon>fabids</taxon>
        <taxon>Fabales</taxon>
        <taxon>Quillajaceae</taxon>
        <taxon>Quillaja</taxon>
    </lineage>
</organism>
<protein>
    <submittedName>
        <fullName evidence="11">Calmodulin-binding protein</fullName>
    </submittedName>
</protein>
<keyword evidence="7" id="KW-0539">Nucleus</keyword>
<gene>
    <name evidence="11" type="ORF">O6P43_007443</name>
</gene>
<dbReference type="Pfam" id="PF20452">
    <property type="entry name" value="Calmod_bind_C"/>
    <property type="match status" value="1"/>
</dbReference>
<dbReference type="PANTHER" id="PTHR31713">
    <property type="entry name" value="OS02G0177800 PROTEIN"/>
    <property type="match status" value="1"/>
</dbReference>
<comment type="subcellular location">
    <subcellularLocation>
        <location evidence="1">Nucleus</location>
    </subcellularLocation>
</comment>
<dbReference type="PANTHER" id="PTHR31713:SF43">
    <property type="entry name" value="CALMODULIN-BINDING PROTEIN 60 G"/>
    <property type="match status" value="1"/>
</dbReference>
<comment type="caution">
    <text evidence="11">The sequence shown here is derived from an EMBL/GenBank/DDBJ whole genome shotgun (WGS) entry which is preliminary data.</text>
</comment>
<evidence type="ECO:0000256" key="2">
    <source>
        <dbReference type="ARBA" id="ARBA00007214"/>
    </source>
</evidence>
<dbReference type="GO" id="GO:0080142">
    <property type="term" value="P:regulation of salicylic acid biosynthetic process"/>
    <property type="evidence" value="ECO:0007669"/>
    <property type="project" value="TreeGrafter"/>
</dbReference>
<feature type="domain" description="Calmodulin binding protein-like N-terminal" evidence="8">
    <location>
        <begin position="78"/>
        <end position="225"/>
    </location>
</feature>